<evidence type="ECO:0000313" key="2">
    <source>
        <dbReference type="EMBL" id="KAF2721473.1"/>
    </source>
</evidence>
<evidence type="ECO:0000313" key="3">
    <source>
        <dbReference type="Proteomes" id="UP000799441"/>
    </source>
</evidence>
<dbReference type="GO" id="GO:0016884">
    <property type="term" value="F:carbon-nitrogen ligase activity, with glutamine as amido-N-donor"/>
    <property type="evidence" value="ECO:0007669"/>
    <property type="project" value="UniProtKB-UniRule"/>
</dbReference>
<proteinExistence type="inferred from homology"/>
<reference evidence="2" key="1">
    <citation type="journal article" date="2020" name="Stud. Mycol.">
        <title>101 Dothideomycetes genomes: a test case for predicting lifestyles and emergence of pathogens.</title>
        <authorList>
            <person name="Haridas S."/>
            <person name="Albert R."/>
            <person name="Binder M."/>
            <person name="Bloem J."/>
            <person name="Labutti K."/>
            <person name="Salamov A."/>
            <person name="Andreopoulos B."/>
            <person name="Baker S."/>
            <person name="Barry K."/>
            <person name="Bills G."/>
            <person name="Bluhm B."/>
            <person name="Cannon C."/>
            <person name="Castanera R."/>
            <person name="Culley D."/>
            <person name="Daum C."/>
            <person name="Ezra D."/>
            <person name="Gonzalez J."/>
            <person name="Henrissat B."/>
            <person name="Kuo A."/>
            <person name="Liang C."/>
            <person name="Lipzen A."/>
            <person name="Lutzoni F."/>
            <person name="Magnuson J."/>
            <person name="Mondo S."/>
            <person name="Nolan M."/>
            <person name="Ohm R."/>
            <person name="Pangilinan J."/>
            <person name="Park H.-J."/>
            <person name="Ramirez L."/>
            <person name="Alfaro M."/>
            <person name="Sun H."/>
            <person name="Tritt A."/>
            <person name="Yoshinaga Y."/>
            <person name="Zwiers L.-H."/>
            <person name="Turgeon B."/>
            <person name="Goodwin S."/>
            <person name="Spatafora J."/>
            <person name="Crous P."/>
            <person name="Grigoriev I."/>
        </authorList>
    </citation>
    <scope>NUCLEOTIDE SEQUENCE</scope>
    <source>
        <strain evidence="2">CBS 116435</strain>
    </source>
</reference>
<dbReference type="InterPro" id="IPR003789">
    <property type="entry name" value="Asn/Gln_tRNA_amidoTrase-B-like"/>
</dbReference>
<keyword evidence="3" id="KW-1185">Reference proteome</keyword>
<dbReference type="Gene3D" id="1.10.1510.10">
    <property type="entry name" value="Uncharacterised protein YqeY/AIM41 PF09424, N-terminal domain"/>
    <property type="match status" value="1"/>
</dbReference>
<dbReference type="SUPFAM" id="SSF89095">
    <property type="entry name" value="GatB/YqeY motif"/>
    <property type="match status" value="1"/>
</dbReference>
<dbReference type="InterPro" id="IPR042184">
    <property type="entry name" value="YqeY/Aim41_N"/>
</dbReference>
<gene>
    <name evidence="1" type="primary">AIM41</name>
    <name evidence="2" type="ORF">K431DRAFT_284848</name>
</gene>
<organism evidence="2 3">
    <name type="scientific">Polychaeton citri CBS 116435</name>
    <dbReference type="NCBI Taxonomy" id="1314669"/>
    <lineage>
        <taxon>Eukaryota</taxon>
        <taxon>Fungi</taxon>
        <taxon>Dikarya</taxon>
        <taxon>Ascomycota</taxon>
        <taxon>Pezizomycotina</taxon>
        <taxon>Dothideomycetes</taxon>
        <taxon>Dothideomycetidae</taxon>
        <taxon>Capnodiales</taxon>
        <taxon>Capnodiaceae</taxon>
        <taxon>Polychaeton</taxon>
    </lineage>
</organism>
<accession>A0A9P4Q6F9</accession>
<dbReference type="GO" id="GO:0005739">
    <property type="term" value="C:mitochondrion"/>
    <property type="evidence" value="ECO:0007669"/>
    <property type="project" value="UniProtKB-SubCell"/>
</dbReference>
<evidence type="ECO:0000256" key="1">
    <source>
        <dbReference type="RuleBase" id="RU365099"/>
    </source>
</evidence>
<dbReference type="PANTHER" id="PTHR28055:SF1">
    <property type="entry name" value="ALTERED INHERITANCE OF MITOCHONDRIA PROTEIN 41, MITOCHONDRIAL"/>
    <property type="match status" value="1"/>
</dbReference>
<sequence>MSRPILRKATSWTLKSHSTRSYVCQQCRAYATPTSPVPPAPPLLLKLRNDLKTAMRAKDTARLNVLRSILADVTNASKGPNAVKTDMQLLSILRKKSSAAKAAGEEFKSAGRQDLVDKEEGQAKILEEYAGGVELMREEEVREAVVKAVQDVMAKGGDKIPMGEVMKNLLGPGGSLDGKPVEKAQVSRVVKEVVGS</sequence>
<protein>
    <recommendedName>
        <fullName evidence="1">Altered inheritance of mitochondria protein 41</fullName>
    </recommendedName>
</protein>
<name>A0A9P4Q6F9_9PEZI</name>
<dbReference type="InterPro" id="IPR019004">
    <property type="entry name" value="YqeY/Aim41"/>
</dbReference>
<keyword evidence="1" id="KW-0496">Mitochondrion</keyword>
<dbReference type="AlphaFoldDB" id="A0A9P4Q6F9"/>
<dbReference type="Pfam" id="PF09424">
    <property type="entry name" value="YqeY"/>
    <property type="match status" value="1"/>
</dbReference>
<comment type="similarity">
    <text evidence="1">Belongs to the AIM41 family.</text>
</comment>
<comment type="caution">
    <text evidence="2">The sequence shown here is derived from an EMBL/GenBank/DDBJ whole genome shotgun (WGS) entry which is preliminary data.</text>
</comment>
<dbReference type="PANTHER" id="PTHR28055">
    <property type="entry name" value="ALTERED INHERITANCE OF MITOCHONDRIA PROTEIN 41, MITOCHONDRIAL"/>
    <property type="match status" value="1"/>
</dbReference>
<comment type="subcellular location">
    <subcellularLocation>
        <location evidence="1">Mitochondrion</location>
    </subcellularLocation>
</comment>
<dbReference type="Proteomes" id="UP000799441">
    <property type="component" value="Unassembled WGS sequence"/>
</dbReference>
<dbReference type="EMBL" id="MU003790">
    <property type="protein sequence ID" value="KAF2721473.1"/>
    <property type="molecule type" value="Genomic_DNA"/>
</dbReference>
<dbReference type="OrthoDB" id="538640at2759"/>